<dbReference type="Proteomes" id="UP000515917">
    <property type="component" value="Chromosome"/>
</dbReference>
<proteinExistence type="predicted"/>
<dbReference type="KEGG" id="ifl:C1H71_19690"/>
<name>A0A7G3GEC6_9NEIS</name>
<protein>
    <submittedName>
        <fullName evidence="1">Uncharacterized protein</fullName>
    </submittedName>
</protein>
<sequence length="163" mass="18490">MNISEFFRNEQRTTPLKSSLDNNVNYLWLLSYNAINKRPERVIGYEYADCNGNRYGHPTLAIKGLQGDGTISYQQGFIAGELFYKNNEWHIDNNSGRFGSGNVTAMQNHMVGKADLMDIARATFLEQTDLAVSTTKIYSRHNFKRTLQGAFPVLARQNNNSLS</sequence>
<dbReference type="EMBL" id="CP025781">
    <property type="protein sequence ID" value="QBC45528.1"/>
    <property type="molecule type" value="Genomic_DNA"/>
</dbReference>
<accession>A0A7G3GEC6</accession>
<keyword evidence="2" id="KW-1185">Reference proteome</keyword>
<organism evidence="1 2">
    <name type="scientific">Iodobacter fluviatilis</name>
    <dbReference type="NCBI Taxonomy" id="537"/>
    <lineage>
        <taxon>Bacteria</taxon>
        <taxon>Pseudomonadati</taxon>
        <taxon>Pseudomonadota</taxon>
        <taxon>Betaproteobacteria</taxon>
        <taxon>Neisseriales</taxon>
        <taxon>Chitinibacteraceae</taxon>
        <taxon>Iodobacter</taxon>
    </lineage>
</organism>
<gene>
    <name evidence="1" type="ORF">C1H71_19690</name>
</gene>
<evidence type="ECO:0000313" key="1">
    <source>
        <dbReference type="EMBL" id="QBC45528.1"/>
    </source>
</evidence>
<evidence type="ECO:0000313" key="2">
    <source>
        <dbReference type="Proteomes" id="UP000515917"/>
    </source>
</evidence>
<reference evidence="1 2" key="1">
    <citation type="submission" date="2018-01" db="EMBL/GenBank/DDBJ databases">
        <title>Genome sequence of Iodobacter sp. strain PCH194 isolated from Indian Trans-Himalaya.</title>
        <authorList>
            <person name="Kumar V."/>
            <person name="Thakur V."/>
            <person name="Kumar S."/>
            <person name="Singh D."/>
        </authorList>
    </citation>
    <scope>NUCLEOTIDE SEQUENCE [LARGE SCALE GENOMIC DNA]</scope>
    <source>
        <strain evidence="1 2">PCH194</strain>
    </source>
</reference>
<dbReference type="AlphaFoldDB" id="A0A7G3GEC6"/>